<dbReference type="EMBL" id="CM007390">
    <property type="protein sequence ID" value="ONK57363.1"/>
    <property type="molecule type" value="Genomic_DNA"/>
</dbReference>
<keyword evidence="7" id="KW-1185">Reference proteome</keyword>
<dbReference type="GO" id="GO:0008422">
    <property type="term" value="F:beta-glucosidase activity"/>
    <property type="evidence" value="ECO:0007669"/>
    <property type="project" value="UniProtKB-ARBA"/>
</dbReference>
<reference evidence="7" key="1">
    <citation type="journal article" date="2017" name="Nat. Commun.">
        <title>The asparagus genome sheds light on the origin and evolution of a young Y chromosome.</title>
        <authorList>
            <person name="Harkess A."/>
            <person name="Zhou J."/>
            <person name="Xu C."/>
            <person name="Bowers J.E."/>
            <person name="Van der Hulst R."/>
            <person name="Ayyampalayam S."/>
            <person name="Mercati F."/>
            <person name="Riccardi P."/>
            <person name="McKain M.R."/>
            <person name="Kakrana A."/>
            <person name="Tang H."/>
            <person name="Ray J."/>
            <person name="Groenendijk J."/>
            <person name="Arikit S."/>
            <person name="Mathioni S.M."/>
            <person name="Nakano M."/>
            <person name="Shan H."/>
            <person name="Telgmann-Rauber A."/>
            <person name="Kanno A."/>
            <person name="Yue Z."/>
            <person name="Chen H."/>
            <person name="Li W."/>
            <person name="Chen Y."/>
            <person name="Xu X."/>
            <person name="Zhang Y."/>
            <person name="Luo S."/>
            <person name="Chen H."/>
            <person name="Gao J."/>
            <person name="Mao Z."/>
            <person name="Pires J.C."/>
            <person name="Luo M."/>
            <person name="Kudrna D."/>
            <person name="Wing R.A."/>
            <person name="Meyers B.C."/>
            <person name="Yi K."/>
            <person name="Kong H."/>
            <person name="Lavrijsen P."/>
            <person name="Sunseri F."/>
            <person name="Falavigna A."/>
            <person name="Ye Y."/>
            <person name="Leebens-Mack J.H."/>
            <person name="Chen G."/>
        </authorList>
    </citation>
    <scope>NUCLEOTIDE SEQUENCE [LARGE SCALE GENOMIC DNA]</scope>
    <source>
        <strain evidence="7">cv. DH0086</strain>
    </source>
</reference>
<evidence type="ECO:0000313" key="7">
    <source>
        <dbReference type="Proteomes" id="UP000243459"/>
    </source>
</evidence>
<dbReference type="PROSITE" id="PS00653">
    <property type="entry name" value="GLYCOSYL_HYDROL_F1_2"/>
    <property type="match status" value="1"/>
</dbReference>
<proteinExistence type="inferred from homology"/>
<name>A0A5P1E5V5_ASPOF</name>
<dbReference type="OMA" id="MEEAVMY"/>
<dbReference type="Proteomes" id="UP000243459">
    <property type="component" value="Chromosome 10"/>
</dbReference>
<dbReference type="Gramene" id="ONK57363">
    <property type="protein sequence ID" value="ONK57363"/>
    <property type="gene ID" value="A4U43_C10F19320"/>
</dbReference>
<keyword evidence="3" id="KW-0378">Hydrolase</keyword>
<evidence type="ECO:0000313" key="6">
    <source>
        <dbReference type="EMBL" id="ONK57363.1"/>
    </source>
</evidence>
<dbReference type="InterPro" id="IPR017853">
    <property type="entry name" value="GH"/>
</dbReference>
<evidence type="ECO:0008006" key="8">
    <source>
        <dbReference type="Google" id="ProtNLM"/>
    </source>
</evidence>
<feature type="chain" id="PRO_5024453403" description="Beta-glucosidase" evidence="5">
    <location>
        <begin position="28"/>
        <end position="423"/>
    </location>
</feature>
<sequence>MREREMNIKKKGALSLTFIALLVMVEGIERAQFSSSFLFGTSTSSYQIEGAVSDGNRGPSNWDIFTQLPGKIKDNSNGDIADNHYNLYEEDIELMHSLGVNSYRFSISWSRILPRGQFGEINQVGIAFYNNLIDSLLLKGIQPFVTLNHFDIPQELEERYRAWLSPEIQQDFAYFAKVCFDEFGDRVKYWTTFNEPNLMVIHGYLNGEKPPGRCSEPFGNCSLGDSSTEPYIAAHNVILSHATVVAIYKNNYQAKQGGSIGIVIMTAWYEPLRNITVDILAAQRALSFGTAWFLDPIFYGDYPTEMRQILASRLPTFTAEEKVKLRNQVDFIGINHYSSHYVKDCIFSPCDLDDLSGNALVFTTSLRNGVPIGAPTGMPTMYVVPYGYGQPRNNGESLNDLINDTKRVEFLKNYLSFVATAIR</sequence>
<dbReference type="SUPFAM" id="SSF51445">
    <property type="entry name" value="(Trans)glycosidases"/>
    <property type="match status" value="1"/>
</dbReference>
<organism evidence="6 7">
    <name type="scientific">Asparagus officinalis</name>
    <name type="common">Garden asparagus</name>
    <dbReference type="NCBI Taxonomy" id="4686"/>
    <lineage>
        <taxon>Eukaryota</taxon>
        <taxon>Viridiplantae</taxon>
        <taxon>Streptophyta</taxon>
        <taxon>Embryophyta</taxon>
        <taxon>Tracheophyta</taxon>
        <taxon>Spermatophyta</taxon>
        <taxon>Magnoliopsida</taxon>
        <taxon>Liliopsida</taxon>
        <taxon>Asparagales</taxon>
        <taxon>Asparagaceae</taxon>
        <taxon>Asparagoideae</taxon>
        <taxon>Asparagus</taxon>
    </lineage>
</organism>
<dbReference type="PANTHER" id="PTHR10353:SF236">
    <property type="entry name" value="BETA-GLUCOSIDASE 18"/>
    <property type="match status" value="1"/>
</dbReference>
<dbReference type="GO" id="GO:0005975">
    <property type="term" value="P:carbohydrate metabolic process"/>
    <property type="evidence" value="ECO:0007669"/>
    <property type="project" value="InterPro"/>
</dbReference>
<dbReference type="InterPro" id="IPR001360">
    <property type="entry name" value="Glyco_hydro_1"/>
</dbReference>
<dbReference type="AlphaFoldDB" id="A0A5P1E5V5"/>
<dbReference type="PRINTS" id="PR00131">
    <property type="entry name" value="GLHYDRLASE1"/>
</dbReference>
<evidence type="ECO:0000256" key="5">
    <source>
        <dbReference type="SAM" id="SignalP"/>
    </source>
</evidence>
<keyword evidence="2 5" id="KW-0732">Signal</keyword>
<dbReference type="PANTHER" id="PTHR10353">
    <property type="entry name" value="GLYCOSYL HYDROLASE"/>
    <property type="match status" value="1"/>
</dbReference>
<dbReference type="Pfam" id="PF00232">
    <property type="entry name" value="Glyco_hydro_1"/>
    <property type="match status" value="1"/>
</dbReference>
<dbReference type="GO" id="GO:0033907">
    <property type="term" value="F:beta-D-fucosidase activity"/>
    <property type="evidence" value="ECO:0007669"/>
    <property type="project" value="UniProtKB-ARBA"/>
</dbReference>
<dbReference type="GO" id="GO:0004565">
    <property type="term" value="F:beta-galactosidase activity"/>
    <property type="evidence" value="ECO:0007669"/>
    <property type="project" value="UniProtKB-ARBA"/>
</dbReference>
<dbReference type="InterPro" id="IPR033132">
    <property type="entry name" value="GH_1_N_CS"/>
</dbReference>
<dbReference type="Gene3D" id="3.20.20.80">
    <property type="entry name" value="Glycosidases"/>
    <property type="match status" value="1"/>
</dbReference>
<evidence type="ECO:0000256" key="2">
    <source>
        <dbReference type="ARBA" id="ARBA00022729"/>
    </source>
</evidence>
<protein>
    <recommendedName>
        <fullName evidence="8">Beta-glucosidase</fullName>
    </recommendedName>
</protein>
<evidence type="ECO:0000256" key="1">
    <source>
        <dbReference type="ARBA" id="ARBA00010838"/>
    </source>
</evidence>
<evidence type="ECO:0000256" key="3">
    <source>
        <dbReference type="ARBA" id="ARBA00022801"/>
    </source>
</evidence>
<comment type="similarity">
    <text evidence="1 4">Belongs to the glycosyl hydrolase 1 family.</text>
</comment>
<dbReference type="FunFam" id="3.20.20.80:FF:000020">
    <property type="entry name" value="Beta-glucosidase 12"/>
    <property type="match status" value="1"/>
</dbReference>
<feature type="signal peptide" evidence="5">
    <location>
        <begin position="1"/>
        <end position="27"/>
    </location>
</feature>
<gene>
    <name evidence="6" type="ORF">A4U43_C10F19320</name>
</gene>
<accession>A0A5P1E5V5</accession>
<evidence type="ECO:0000256" key="4">
    <source>
        <dbReference type="RuleBase" id="RU003690"/>
    </source>
</evidence>